<keyword evidence="4" id="KW-1185">Reference proteome</keyword>
<dbReference type="AlphaFoldDB" id="A0A420Y4T6"/>
<gene>
    <name evidence="3" type="ORF">DL546_006283</name>
</gene>
<sequence>MEQSQPQAAGQVDSAIIESLPKGSRVLAVEQYGTSSWASTARVDTQDADGSRKTYFLKMLKAHDAAERVAAEFLSMSEIYNTLPSIAPQPRGHGKCKEQEAHFFLCDYLSIDHELPDPVRLGEKLAELHLKSKSPTGQFGFQCITFDGMLPLNTTWNSNWSSFFTTLMHDVYKLDVKVNGFWQELDDTMQTTLEKLIPRLLDPLTAEGRSIKPCLIHGDLWESNIGTDVQTGEIYIYDACAYYAHHEKEVGIWRCEHHQMHDERYRNEYFKNIEPSEPIEEFDDRNRLYSVETLLINSAHFPGSETRRRALDELNWLIERYRDEMDGADVSVGVRNPTAWTAAPLSV</sequence>
<dbReference type="PANTHER" id="PTHR12149">
    <property type="entry name" value="FRUCTOSAMINE 3 KINASE-RELATED PROTEIN"/>
    <property type="match status" value="1"/>
</dbReference>
<proteinExistence type="predicted"/>
<comment type="catalytic activity">
    <reaction evidence="2">
        <text>N(6)-D-ribulosyl-L-lysyl-[protein] + ATP = N(6)-(3-O-phospho-D-ribulosyl)-L-lysyl-[protein] + ADP + H(+)</text>
        <dbReference type="Rhea" id="RHEA:48432"/>
        <dbReference type="Rhea" id="RHEA-COMP:12103"/>
        <dbReference type="Rhea" id="RHEA-COMP:12104"/>
        <dbReference type="ChEBI" id="CHEBI:15378"/>
        <dbReference type="ChEBI" id="CHEBI:30616"/>
        <dbReference type="ChEBI" id="CHEBI:90418"/>
        <dbReference type="ChEBI" id="CHEBI:90420"/>
        <dbReference type="ChEBI" id="CHEBI:456216"/>
        <dbReference type="EC" id="2.7.1.172"/>
    </reaction>
    <physiologicalReaction direction="left-to-right" evidence="2">
        <dbReference type="Rhea" id="RHEA:48433"/>
    </physiologicalReaction>
</comment>
<dbReference type="InterPro" id="IPR011009">
    <property type="entry name" value="Kinase-like_dom_sf"/>
</dbReference>
<dbReference type="OrthoDB" id="5772781at2759"/>
<dbReference type="Proteomes" id="UP000275385">
    <property type="component" value="Unassembled WGS sequence"/>
</dbReference>
<evidence type="ECO:0000313" key="3">
    <source>
        <dbReference type="EMBL" id="RKU42892.1"/>
    </source>
</evidence>
<dbReference type="Gene3D" id="3.90.1200.10">
    <property type="match status" value="1"/>
</dbReference>
<organism evidence="3 4">
    <name type="scientific">Coniochaeta pulveracea</name>
    <dbReference type="NCBI Taxonomy" id="177199"/>
    <lineage>
        <taxon>Eukaryota</taxon>
        <taxon>Fungi</taxon>
        <taxon>Dikarya</taxon>
        <taxon>Ascomycota</taxon>
        <taxon>Pezizomycotina</taxon>
        <taxon>Sordariomycetes</taxon>
        <taxon>Sordariomycetidae</taxon>
        <taxon>Coniochaetales</taxon>
        <taxon>Coniochaetaceae</taxon>
        <taxon>Coniochaeta</taxon>
    </lineage>
</organism>
<reference evidence="3 4" key="1">
    <citation type="submission" date="2018-08" db="EMBL/GenBank/DDBJ databases">
        <title>Draft genome of the lignicolous fungus Coniochaeta pulveracea.</title>
        <authorList>
            <person name="Borstlap C.J."/>
            <person name="De Witt R.N."/>
            <person name="Botha A."/>
            <person name="Volschenk H."/>
        </authorList>
    </citation>
    <scope>NUCLEOTIDE SEQUENCE [LARGE SCALE GENOMIC DNA]</scope>
    <source>
        <strain evidence="3 4">CAB683</strain>
    </source>
</reference>
<evidence type="ECO:0000313" key="4">
    <source>
        <dbReference type="Proteomes" id="UP000275385"/>
    </source>
</evidence>
<dbReference type="EC" id="2.7.1.172" evidence="1"/>
<name>A0A420Y4T6_9PEZI</name>
<dbReference type="EMBL" id="QVQW01000050">
    <property type="protein sequence ID" value="RKU42892.1"/>
    <property type="molecule type" value="Genomic_DNA"/>
</dbReference>
<evidence type="ECO:0000256" key="1">
    <source>
        <dbReference type="ARBA" id="ARBA00011961"/>
    </source>
</evidence>
<evidence type="ECO:0000256" key="2">
    <source>
        <dbReference type="ARBA" id="ARBA00048655"/>
    </source>
</evidence>
<dbReference type="InterPro" id="IPR016477">
    <property type="entry name" value="Fructo-/Ketosamine-3-kinase"/>
</dbReference>
<accession>A0A420Y4T6</accession>
<dbReference type="GO" id="GO:0102193">
    <property type="term" value="F:protein-ribulosamine 3-kinase activity"/>
    <property type="evidence" value="ECO:0007669"/>
    <property type="project" value="UniProtKB-EC"/>
</dbReference>
<protein>
    <recommendedName>
        <fullName evidence="1">protein-ribulosamine 3-kinase</fullName>
        <ecNumber evidence="1">2.7.1.172</ecNumber>
    </recommendedName>
</protein>
<dbReference type="PANTHER" id="PTHR12149:SF8">
    <property type="entry name" value="PROTEIN-RIBULOSAMINE 3-KINASE"/>
    <property type="match status" value="1"/>
</dbReference>
<dbReference type="Pfam" id="PF03881">
    <property type="entry name" value="Fructosamin_kin"/>
    <property type="match status" value="1"/>
</dbReference>
<dbReference type="SUPFAM" id="SSF56112">
    <property type="entry name" value="Protein kinase-like (PK-like)"/>
    <property type="match status" value="1"/>
</dbReference>
<comment type="caution">
    <text evidence="3">The sequence shown here is derived from an EMBL/GenBank/DDBJ whole genome shotgun (WGS) entry which is preliminary data.</text>
</comment>